<evidence type="ECO:0000259" key="4">
    <source>
        <dbReference type="PROSITE" id="PS51186"/>
    </source>
</evidence>
<comment type="similarity">
    <text evidence="1">Belongs to the acetyltransferase family.</text>
</comment>
<name>T2M868_HYDVU</name>
<dbReference type="InterPro" id="IPR016181">
    <property type="entry name" value="Acyl_CoA_acyltransferase"/>
</dbReference>
<dbReference type="Gene3D" id="3.40.630.30">
    <property type="match status" value="1"/>
</dbReference>
<gene>
    <name evidence="5" type="primary">SAT2</name>
</gene>
<reference evidence="5" key="1">
    <citation type="journal article" date="2013" name="Genome Biol. Evol.">
        <title>Punctuated emergences of genetic and phenotypic innovations in eumetazoan, bilaterian, euteleostome, and hominidae ancestors.</title>
        <authorList>
            <person name="Wenger Y."/>
            <person name="Galliot B."/>
        </authorList>
    </citation>
    <scope>NUCLEOTIDE SEQUENCE</scope>
    <source>
        <tissue evidence="5">Whole animals</tissue>
    </source>
</reference>
<dbReference type="KEGG" id="hmg:100215311"/>
<dbReference type="EMBL" id="HAAD01001878">
    <property type="protein sequence ID" value="CDG68110.1"/>
    <property type="molecule type" value="mRNA"/>
</dbReference>
<organism evidence="5">
    <name type="scientific">Hydra vulgaris</name>
    <name type="common">Hydra</name>
    <name type="synonym">Hydra attenuata</name>
    <dbReference type="NCBI Taxonomy" id="6087"/>
    <lineage>
        <taxon>Eukaryota</taxon>
        <taxon>Metazoa</taxon>
        <taxon>Cnidaria</taxon>
        <taxon>Hydrozoa</taxon>
        <taxon>Hydroidolina</taxon>
        <taxon>Anthoathecata</taxon>
        <taxon>Aplanulata</taxon>
        <taxon>Hydridae</taxon>
        <taxon>Hydra</taxon>
    </lineage>
</organism>
<dbReference type="PROSITE" id="PS51186">
    <property type="entry name" value="GNAT"/>
    <property type="match status" value="1"/>
</dbReference>
<dbReference type="OrthoDB" id="7305308at2759"/>
<dbReference type="CDD" id="cd04301">
    <property type="entry name" value="NAT_SF"/>
    <property type="match status" value="1"/>
</dbReference>
<dbReference type="FunFam" id="3.40.630.30:FF:000064">
    <property type="entry name" value="GNAT family acetyltransferase"/>
    <property type="match status" value="1"/>
</dbReference>
<keyword evidence="3" id="KW-0012">Acyltransferase</keyword>
<sequence>MNYDKYIYWNMKSIQIRHAGINDCDGVIDMIKELAIFQNFGSSEITNTSNILIRDGFGSGEKWFQIFVAEANKKENEEEKMLVGFVLFFRSYSSWNGRILRIDDIYVKPEFRGNGVGTKLLKEVAKEAIKENCVRIHWNVLDWNENAKKFYEKCGAKVESDWQMWVLKGESLQNFVKS</sequence>
<evidence type="ECO:0000256" key="1">
    <source>
        <dbReference type="ARBA" id="ARBA00008694"/>
    </source>
</evidence>
<dbReference type="AlphaFoldDB" id="T2M868"/>
<evidence type="ECO:0000256" key="3">
    <source>
        <dbReference type="ARBA" id="ARBA00023315"/>
    </source>
</evidence>
<feature type="domain" description="N-acetyltransferase" evidence="4">
    <location>
        <begin position="14"/>
        <end position="178"/>
    </location>
</feature>
<protein>
    <submittedName>
        <fullName evidence="5">Diamine acetyltransferase 2</fullName>
    </submittedName>
</protein>
<dbReference type="InterPro" id="IPR051016">
    <property type="entry name" value="Diverse_Substrate_AcTransf"/>
</dbReference>
<dbReference type="InterPro" id="IPR000182">
    <property type="entry name" value="GNAT_dom"/>
</dbReference>
<dbReference type="Pfam" id="PF00583">
    <property type="entry name" value="Acetyltransf_1"/>
    <property type="match status" value="1"/>
</dbReference>
<evidence type="ECO:0000313" key="5">
    <source>
        <dbReference type="EMBL" id="CDG68110.1"/>
    </source>
</evidence>
<evidence type="ECO:0000256" key="2">
    <source>
        <dbReference type="ARBA" id="ARBA00022679"/>
    </source>
</evidence>
<proteinExistence type="evidence at transcript level"/>
<dbReference type="PANTHER" id="PTHR10545">
    <property type="entry name" value="DIAMINE N-ACETYLTRANSFERASE"/>
    <property type="match status" value="1"/>
</dbReference>
<dbReference type="PANTHER" id="PTHR10545:SF29">
    <property type="entry name" value="GH14572P-RELATED"/>
    <property type="match status" value="1"/>
</dbReference>
<dbReference type="SUPFAM" id="SSF55729">
    <property type="entry name" value="Acyl-CoA N-acyltransferases (Nat)"/>
    <property type="match status" value="1"/>
</dbReference>
<dbReference type="OMA" id="YEKMADH"/>
<keyword evidence="2 5" id="KW-0808">Transferase</keyword>
<accession>T2M868</accession>
<dbReference type="GO" id="GO:0008080">
    <property type="term" value="F:N-acetyltransferase activity"/>
    <property type="evidence" value="ECO:0007669"/>
    <property type="project" value="TreeGrafter"/>
</dbReference>